<dbReference type="EMBL" id="NXLR01000022">
    <property type="protein sequence ID" value="RDU59000.1"/>
    <property type="molecule type" value="Genomic_DNA"/>
</dbReference>
<dbReference type="AlphaFoldDB" id="A0A3D8I1I5"/>
<evidence type="ECO:0000313" key="1">
    <source>
        <dbReference type="EMBL" id="RDU59000.1"/>
    </source>
</evidence>
<reference evidence="1 2" key="1">
    <citation type="submission" date="2018-04" db="EMBL/GenBank/DDBJ databases">
        <title>Novel Campyloabacter and Helicobacter Species and Strains.</title>
        <authorList>
            <person name="Mannion A.J."/>
            <person name="Shen Z."/>
            <person name="Fox J.G."/>
        </authorList>
    </citation>
    <scope>NUCLEOTIDE SEQUENCE [LARGE SCALE GENOMIC DNA]</scope>
    <source>
        <strain evidence="1 2">MIT 98-6070</strain>
    </source>
</reference>
<dbReference type="Pfam" id="PF13698">
    <property type="entry name" value="DUF4156"/>
    <property type="match status" value="1"/>
</dbReference>
<organism evidence="1 2">
    <name type="scientific">Helicobacter marmotae</name>
    <dbReference type="NCBI Taxonomy" id="152490"/>
    <lineage>
        <taxon>Bacteria</taxon>
        <taxon>Pseudomonadati</taxon>
        <taxon>Campylobacterota</taxon>
        <taxon>Epsilonproteobacteria</taxon>
        <taxon>Campylobacterales</taxon>
        <taxon>Helicobacteraceae</taxon>
        <taxon>Helicobacter</taxon>
    </lineage>
</organism>
<keyword evidence="2" id="KW-1185">Reference proteome</keyword>
<name>A0A3D8I1I5_9HELI</name>
<comment type="caution">
    <text evidence="1">The sequence shown here is derived from an EMBL/GenBank/DDBJ whole genome shotgun (WGS) entry which is preliminary data.</text>
</comment>
<protein>
    <submittedName>
        <fullName evidence="1">DUF4156 domain-containing protein</fullName>
    </submittedName>
</protein>
<dbReference type="Proteomes" id="UP000256599">
    <property type="component" value="Unassembled WGS sequence"/>
</dbReference>
<dbReference type="InterPro" id="IPR025294">
    <property type="entry name" value="DUF4156"/>
</dbReference>
<sequence>MGGSKNFVFIGKRAMKYCIVLALLVGCTSKTHLLPQAKSINITNEKPKDCRLLGQEVGQKIDTWSSMSLLDLRESALNDLKNKSATLGGDTLYILNMEKGWNSFWDSQEYLIEGEIYKCK</sequence>
<accession>A0A3D8I1I5</accession>
<evidence type="ECO:0000313" key="2">
    <source>
        <dbReference type="Proteomes" id="UP000256599"/>
    </source>
</evidence>
<dbReference type="PROSITE" id="PS51257">
    <property type="entry name" value="PROKAR_LIPOPROTEIN"/>
    <property type="match status" value="1"/>
</dbReference>
<proteinExistence type="predicted"/>
<gene>
    <name evidence="1" type="ORF">CQA63_08540</name>
</gene>